<keyword evidence="5" id="KW-0325">Glycoprotein</keyword>
<dbReference type="Pfam" id="PF05577">
    <property type="entry name" value="Peptidase_S28"/>
    <property type="match status" value="1"/>
</dbReference>
<dbReference type="Gene3D" id="1.20.120.980">
    <property type="entry name" value="Serine carboxypeptidase S28, SKS domain"/>
    <property type="match status" value="1"/>
</dbReference>
<dbReference type="SUPFAM" id="SSF53474">
    <property type="entry name" value="alpha/beta-Hydrolases"/>
    <property type="match status" value="1"/>
</dbReference>
<reference evidence="7" key="2">
    <citation type="submission" date="2025-05" db="UniProtKB">
        <authorList>
            <consortium name="EnsemblMetazoa"/>
        </authorList>
    </citation>
    <scope>IDENTIFICATION</scope>
    <source>
        <strain evidence="7">Foshan</strain>
    </source>
</reference>
<sequence length="499" mass="57159">MVHKLVLVAVLALAAVTLAEKKPISVAPLVDKLSNANPMPKIPEGYKSENARTTGHLFRTRVDHFNPQKRETFQFEYFSNDEYYRPGGPIFVVVGGNHAISPYFLEHGHFHDVAHYENAWMFTNEHRFYGNSMPTEDLSVENLRYLTVEQAMVDLAEWIFHLRNSVVRDPNARVILLGTGYSGAIATWMRQRYPHLVEGAWVSSGQIEARFNFKEYAEEVGEVIRDFGSDECYSQIWRAFRTAENLIDAGLGSTVADLFNTCEPIYVDDITMLDVETFFWHVKTALQRAVLEEQDTETTEELCEQLNNSTEVTDLQTIANWVHDFYDFLDCMPFDFDAAIDAHQYVDPKVPENAVYGLRQRTYQLCTEFGWFLTADSHDQPFGYRVSMYFFLNICRAIYGNWLYSEVVYDGIHLTNMHFGGKNPRISNVLFTNGGLDPVRDVSITEYYLPGSGAIVIPGYFGSEDVHSISGYNSPEMLEAKHSIHTFIESWLWEPIVPI</sequence>
<evidence type="ECO:0000313" key="7">
    <source>
        <dbReference type="EnsemblMetazoa" id="AALFPA23_016837.P24580"/>
    </source>
</evidence>
<proteinExistence type="inferred from homology"/>
<keyword evidence="2" id="KW-0645">Protease</keyword>
<dbReference type="PANTHER" id="PTHR11010">
    <property type="entry name" value="PROTEASE S28 PRO-X CARBOXYPEPTIDASE-RELATED"/>
    <property type="match status" value="1"/>
</dbReference>
<keyword evidence="4" id="KW-0378">Hydrolase</keyword>
<evidence type="ECO:0000256" key="6">
    <source>
        <dbReference type="SAM" id="SignalP"/>
    </source>
</evidence>
<reference evidence="8" key="1">
    <citation type="journal article" date="2015" name="Proc. Natl. Acad. Sci. U.S.A.">
        <title>Genome sequence of the Asian Tiger mosquito, Aedes albopictus, reveals insights into its biology, genetics, and evolution.</title>
        <authorList>
            <person name="Chen X.G."/>
            <person name="Jiang X."/>
            <person name="Gu J."/>
            <person name="Xu M."/>
            <person name="Wu Y."/>
            <person name="Deng Y."/>
            <person name="Zhang C."/>
            <person name="Bonizzoni M."/>
            <person name="Dermauw W."/>
            <person name="Vontas J."/>
            <person name="Armbruster P."/>
            <person name="Huang X."/>
            <person name="Yang Y."/>
            <person name="Zhang H."/>
            <person name="He W."/>
            <person name="Peng H."/>
            <person name="Liu Y."/>
            <person name="Wu K."/>
            <person name="Chen J."/>
            <person name="Lirakis M."/>
            <person name="Topalis P."/>
            <person name="Van Leeuwen T."/>
            <person name="Hall A.B."/>
            <person name="Jiang X."/>
            <person name="Thorpe C."/>
            <person name="Mueller R.L."/>
            <person name="Sun C."/>
            <person name="Waterhouse R.M."/>
            <person name="Yan G."/>
            <person name="Tu Z.J."/>
            <person name="Fang X."/>
            <person name="James A.A."/>
        </authorList>
    </citation>
    <scope>NUCLEOTIDE SEQUENCE [LARGE SCALE GENOMIC DNA]</scope>
    <source>
        <strain evidence="8">Foshan</strain>
    </source>
</reference>
<dbReference type="InterPro" id="IPR042269">
    <property type="entry name" value="Ser_carbopepase_S28_SKS"/>
</dbReference>
<dbReference type="InterPro" id="IPR008758">
    <property type="entry name" value="Peptidase_S28"/>
</dbReference>
<feature type="signal peptide" evidence="6">
    <location>
        <begin position="1"/>
        <end position="19"/>
    </location>
</feature>
<dbReference type="GeneID" id="115269169"/>
<name>A0ABM1ZB99_AEDAL</name>
<keyword evidence="3 6" id="KW-0732">Signal</keyword>
<keyword evidence="8" id="KW-1185">Reference proteome</keyword>
<accession>A0ABM1ZB99</accession>
<protein>
    <recommendedName>
        <fullName evidence="9">Prolylcarboxypeptidase</fullName>
    </recommendedName>
</protein>
<evidence type="ECO:0000313" key="8">
    <source>
        <dbReference type="Proteomes" id="UP000069940"/>
    </source>
</evidence>
<evidence type="ECO:0000256" key="5">
    <source>
        <dbReference type="ARBA" id="ARBA00023180"/>
    </source>
</evidence>
<evidence type="ECO:0008006" key="9">
    <source>
        <dbReference type="Google" id="ProtNLM"/>
    </source>
</evidence>
<evidence type="ECO:0000256" key="3">
    <source>
        <dbReference type="ARBA" id="ARBA00022729"/>
    </source>
</evidence>
<dbReference type="InterPro" id="IPR029058">
    <property type="entry name" value="AB_hydrolase_fold"/>
</dbReference>
<dbReference type="Gene3D" id="3.40.50.1820">
    <property type="entry name" value="alpha/beta hydrolase"/>
    <property type="match status" value="1"/>
</dbReference>
<dbReference type="Proteomes" id="UP000069940">
    <property type="component" value="Unassembled WGS sequence"/>
</dbReference>
<comment type="similarity">
    <text evidence="1">Belongs to the peptidase S28 family.</text>
</comment>
<dbReference type="PANTHER" id="PTHR11010:SF5">
    <property type="entry name" value="RE36938P-RELATED"/>
    <property type="match status" value="1"/>
</dbReference>
<dbReference type="EnsemblMetazoa" id="AALFPA23_016837.R24580">
    <property type="protein sequence ID" value="AALFPA23_016837.P24580"/>
    <property type="gene ID" value="AALFPA23_016837"/>
</dbReference>
<organism evidence="7 8">
    <name type="scientific">Aedes albopictus</name>
    <name type="common">Asian tiger mosquito</name>
    <name type="synonym">Stegomyia albopicta</name>
    <dbReference type="NCBI Taxonomy" id="7160"/>
    <lineage>
        <taxon>Eukaryota</taxon>
        <taxon>Metazoa</taxon>
        <taxon>Ecdysozoa</taxon>
        <taxon>Arthropoda</taxon>
        <taxon>Hexapoda</taxon>
        <taxon>Insecta</taxon>
        <taxon>Pterygota</taxon>
        <taxon>Neoptera</taxon>
        <taxon>Endopterygota</taxon>
        <taxon>Diptera</taxon>
        <taxon>Nematocera</taxon>
        <taxon>Culicoidea</taxon>
        <taxon>Culicidae</taxon>
        <taxon>Culicinae</taxon>
        <taxon>Aedini</taxon>
        <taxon>Aedes</taxon>
        <taxon>Stegomyia</taxon>
    </lineage>
</organism>
<evidence type="ECO:0000256" key="1">
    <source>
        <dbReference type="ARBA" id="ARBA00011079"/>
    </source>
</evidence>
<evidence type="ECO:0000256" key="2">
    <source>
        <dbReference type="ARBA" id="ARBA00022670"/>
    </source>
</evidence>
<feature type="chain" id="PRO_5045355146" description="Prolylcarboxypeptidase" evidence="6">
    <location>
        <begin position="20"/>
        <end position="499"/>
    </location>
</feature>
<evidence type="ECO:0000256" key="4">
    <source>
        <dbReference type="ARBA" id="ARBA00022801"/>
    </source>
</evidence>
<dbReference type="RefSeq" id="XP_029733456.2">
    <property type="nucleotide sequence ID" value="XM_029877596.2"/>
</dbReference>